<dbReference type="EMBL" id="VTPC01056493">
    <property type="protein sequence ID" value="KAF2890210.1"/>
    <property type="molecule type" value="Genomic_DNA"/>
</dbReference>
<dbReference type="AlphaFoldDB" id="A0A8K0CMQ1"/>
<sequence length="80" mass="9291">MVLLYLHNPFKYEEDRTEFMHDETFNLPAKNVIRKEIKTIVERLEFKENYVKTTVTADDSEDDVPLANLESSLAALATPM</sequence>
<name>A0A8K0CMQ1_IGNLU</name>
<evidence type="ECO:0000313" key="1">
    <source>
        <dbReference type="EMBL" id="KAF2890210.1"/>
    </source>
</evidence>
<organism evidence="1 2">
    <name type="scientific">Ignelater luminosus</name>
    <name type="common">Cucubano</name>
    <name type="synonym">Pyrophorus luminosus</name>
    <dbReference type="NCBI Taxonomy" id="2038154"/>
    <lineage>
        <taxon>Eukaryota</taxon>
        <taxon>Metazoa</taxon>
        <taxon>Ecdysozoa</taxon>
        <taxon>Arthropoda</taxon>
        <taxon>Hexapoda</taxon>
        <taxon>Insecta</taxon>
        <taxon>Pterygota</taxon>
        <taxon>Neoptera</taxon>
        <taxon>Endopterygota</taxon>
        <taxon>Coleoptera</taxon>
        <taxon>Polyphaga</taxon>
        <taxon>Elateriformia</taxon>
        <taxon>Elateroidea</taxon>
        <taxon>Elateridae</taxon>
        <taxon>Agrypninae</taxon>
        <taxon>Pyrophorini</taxon>
        <taxon>Ignelater</taxon>
    </lineage>
</organism>
<evidence type="ECO:0000313" key="2">
    <source>
        <dbReference type="Proteomes" id="UP000801492"/>
    </source>
</evidence>
<protein>
    <submittedName>
        <fullName evidence="1">Uncharacterized protein</fullName>
    </submittedName>
</protein>
<accession>A0A8K0CMQ1</accession>
<proteinExistence type="predicted"/>
<dbReference type="OrthoDB" id="8124016at2759"/>
<comment type="caution">
    <text evidence="1">The sequence shown here is derived from an EMBL/GenBank/DDBJ whole genome shotgun (WGS) entry which is preliminary data.</text>
</comment>
<dbReference type="Proteomes" id="UP000801492">
    <property type="component" value="Unassembled WGS sequence"/>
</dbReference>
<gene>
    <name evidence="1" type="ORF">ILUMI_15963</name>
</gene>
<reference evidence="1" key="1">
    <citation type="submission" date="2019-08" db="EMBL/GenBank/DDBJ databases">
        <title>The genome of the North American firefly Photinus pyralis.</title>
        <authorList>
            <consortium name="Photinus pyralis genome working group"/>
            <person name="Fallon T.R."/>
            <person name="Sander Lower S.E."/>
            <person name="Weng J.-K."/>
        </authorList>
    </citation>
    <scope>NUCLEOTIDE SEQUENCE</scope>
    <source>
        <strain evidence="1">TRF0915ILg1</strain>
        <tissue evidence="1">Whole body</tissue>
    </source>
</reference>
<keyword evidence="2" id="KW-1185">Reference proteome</keyword>